<dbReference type="Gene3D" id="3.90.740.10">
    <property type="entry name" value="Valyl/Leucyl/Isoleucyl-tRNA synthetase, editing domain"/>
    <property type="match status" value="1"/>
</dbReference>
<dbReference type="InterPro" id="IPR014729">
    <property type="entry name" value="Rossmann-like_a/b/a_fold"/>
</dbReference>
<comment type="caution">
    <text evidence="8">The sequence shown here is derived from an EMBL/GenBank/DDBJ whole genome shotgun (WGS) entry which is preliminary data.</text>
</comment>
<evidence type="ECO:0000256" key="4">
    <source>
        <dbReference type="ARBA" id="ARBA00022840"/>
    </source>
</evidence>
<evidence type="ECO:0000256" key="2">
    <source>
        <dbReference type="ARBA" id="ARBA00022598"/>
    </source>
</evidence>
<keyword evidence="6" id="KW-0030">Aminoacyl-tRNA synthetase</keyword>
<evidence type="ECO:0000313" key="9">
    <source>
        <dbReference type="Proteomes" id="UP000775547"/>
    </source>
</evidence>
<evidence type="ECO:0000313" key="8">
    <source>
        <dbReference type="EMBL" id="KAG5639484.1"/>
    </source>
</evidence>
<accession>A0A9P7FYI0</accession>
<evidence type="ECO:0000256" key="7">
    <source>
        <dbReference type="ARBA" id="ARBA00047469"/>
    </source>
</evidence>
<comment type="catalytic activity">
    <reaction evidence="7">
        <text>tRNA(Leu) + L-leucine + ATP = L-leucyl-tRNA(Leu) + AMP + diphosphate</text>
        <dbReference type="Rhea" id="RHEA:11688"/>
        <dbReference type="Rhea" id="RHEA-COMP:9613"/>
        <dbReference type="Rhea" id="RHEA-COMP:9622"/>
        <dbReference type="ChEBI" id="CHEBI:30616"/>
        <dbReference type="ChEBI" id="CHEBI:33019"/>
        <dbReference type="ChEBI" id="CHEBI:57427"/>
        <dbReference type="ChEBI" id="CHEBI:78442"/>
        <dbReference type="ChEBI" id="CHEBI:78494"/>
        <dbReference type="ChEBI" id="CHEBI:456215"/>
        <dbReference type="EC" id="6.1.1.4"/>
    </reaction>
</comment>
<name>A0A9P7FYI0_9AGAR</name>
<dbReference type="PANTHER" id="PTHR45794:SF1">
    <property type="entry name" value="LEUCINE--TRNA LIGASE, CYTOPLASMIC"/>
    <property type="match status" value="1"/>
</dbReference>
<dbReference type="EMBL" id="JABCKV010002195">
    <property type="protein sequence ID" value="KAG5639484.1"/>
    <property type="molecule type" value="Genomic_DNA"/>
</dbReference>
<dbReference type="GO" id="GO:0002161">
    <property type="term" value="F:aminoacyl-tRNA deacylase activity"/>
    <property type="evidence" value="ECO:0007669"/>
    <property type="project" value="InterPro"/>
</dbReference>
<sequence length="225" mass="24801">MDDDHSDGEGFGPQKYTGIKMEVTDWSPAAKAAFENQVGRCIGSKIKAPFALNPEVYVLPMDNVLATKGTGVVTSVPSDSPDDCQTLYDLRKKAAFYKIDPSWAAIDPIPVISTPSYGDLIAPALLTELKIQSQKDTKQLAEAKEIAYKEGFYNGTMLVGEFKGQSVQDAKAKVRERMLEAGLAFAYAEPEGLIISRSADECVIALMDQWYLDYGEEVWRTQVEK</sequence>
<dbReference type="Proteomes" id="UP000775547">
    <property type="component" value="Unassembled WGS sequence"/>
</dbReference>
<organism evidence="8 9">
    <name type="scientific">Asterophora parasitica</name>
    <dbReference type="NCBI Taxonomy" id="117018"/>
    <lineage>
        <taxon>Eukaryota</taxon>
        <taxon>Fungi</taxon>
        <taxon>Dikarya</taxon>
        <taxon>Basidiomycota</taxon>
        <taxon>Agaricomycotina</taxon>
        <taxon>Agaricomycetes</taxon>
        <taxon>Agaricomycetidae</taxon>
        <taxon>Agaricales</taxon>
        <taxon>Tricholomatineae</taxon>
        <taxon>Lyophyllaceae</taxon>
        <taxon>Asterophora</taxon>
    </lineage>
</organism>
<keyword evidence="9" id="KW-1185">Reference proteome</keyword>
<proteinExistence type="inferred from homology"/>
<dbReference type="SUPFAM" id="SSF50677">
    <property type="entry name" value="ValRS/IleRS/LeuRS editing domain"/>
    <property type="match status" value="1"/>
</dbReference>
<protein>
    <submittedName>
        <fullName evidence="8">Uncharacterized protein</fullName>
    </submittedName>
</protein>
<reference evidence="8" key="1">
    <citation type="submission" date="2020-07" db="EMBL/GenBank/DDBJ databases">
        <authorList>
            <person name="Nieuwenhuis M."/>
            <person name="Van De Peppel L.J.J."/>
        </authorList>
    </citation>
    <scope>NUCLEOTIDE SEQUENCE</scope>
    <source>
        <strain evidence="8">AP01</strain>
        <tissue evidence="8">Mycelium</tissue>
    </source>
</reference>
<evidence type="ECO:0000256" key="3">
    <source>
        <dbReference type="ARBA" id="ARBA00022741"/>
    </source>
</evidence>
<keyword evidence="2" id="KW-0436">Ligase</keyword>
<dbReference type="InterPro" id="IPR009008">
    <property type="entry name" value="Val/Leu/Ile-tRNA-synth_edit"/>
</dbReference>
<evidence type="ECO:0000256" key="6">
    <source>
        <dbReference type="ARBA" id="ARBA00023146"/>
    </source>
</evidence>
<keyword evidence="3" id="KW-0547">Nucleotide-binding</keyword>
<dbReference type="GO" id="GO:0004823">
    <property type="term" value="F:leucine-tRNA ligase activity"/>
    <property type="evidence" value="ECO:0007669"/>
    <property type="project" value="UniProtKB-EC"/>
</dbReference>
<comment type="similarity">
    <text evidence="1">Belongs to the class-I aminoacyl-tRNA synthetase family.</text>
</comment>
<dbReference type="OrthoDB" id="2989549at2759"/>
<gene>
    <name evidence="8" type="ORF">DXG03_003655</name>
</gene>
<dbReference type="GO" id="GO:0006429">
    <property type="term" value="P:leucyl-tRNA aminoacylation"/>
    <property type="evidence" value="ECO:0007669"/>
    <property type="project" value="InterPro"/>
</dbReference>
<dbReference type="AlphaFoldDB" id="A0A9P7FYI0"/>
<dbReference type="InterPro" id="IPR004493">
    <property type="entry name" value="Leu-tRNA-synth_Ia_arc/euk"/>
</dbReference>
<dbReference type="Gene3D" id="3.40.50.620">
    <property type="entry name" value="HUPs"/>
    <property type="match status" value="1"/>
</dbReference>
<dbReference type="GO" id="GO:0005524">
    <property type="term" value="F:ATP binding"/>
    <property type="evidence" value="ECO:0007669"/>
    <property type="project" value="UniProtKB-KW"/>
</dbReference>
<keyword evidence="4" id="KW-0067">ATP-binding</keyword>
<keyword evidence="5" id="KW-0648">Protein biosynthesis</keyword>
<evidence type="ECO:0000256" key="5">
    <source>
        <dbReference type="ARBA" id="ARBA00022917"/>
    </source>
</evidence>
<evidence type="ECO:0000256" key="1">
    <source>
        <dbReference type="ARBA" id="ARBA00005594"/>
    </source>
</evidence>
<dbReference type="PANTHER" id="PTHR45794">
    <property type="entry name" value="LEUCYL-TRNA SYNTHETASE"/>
    <property type="match status" value="1"/>
</dbReference>
<reference evidence="8" key="2">
    <citation type="submission" date="2021-10" db="EMBL/GenBank/DDBJ databases">
        <title>Phylogenomics reveals ancestral predisposition of the termite-cultivated fungus Termitomyces towards a domesticated lifestyle.</title>
        <authorList>
            <person name="Auxier B."/>
            <person name="Grum-Grzhimaylo A."/>
            <person name="Cardenas M.E."/>
            <person name="Lodge J.D."/>
            <person name="Laessoe T."/>
            <person name="Pedersen O."/>
            <person name="Smith M.E."/>
            <person name="Kuyper T.W."/>
            <person name="Franco-Molano E.A."/>
            <person name="Baroni T.J."/>
            <person name="Aanen D.K."/>
        </authorList>
    </citation>
    <scope>NUCLEOTIDE SEQUENCE</scope>
    <source>
        <strain evidence="8">AP01</strain>
        <tissue evidence="8">Mycelium</tissue>
    </source>
</reference>